<dbReference type="AlphaFoldDB" id="A0A4Z2G1A0"/>
<name>A0A4Z2G1A0_9TELE</name>
<accession>A0A4Z2G1A0</accession>
<evidence type="ECO:0000313" key="2">
    <source>
        <dbReference type="Proteomes" id="UP000314294"/>
    </source>
</evidence>
<evidence type="ECO:0000313" key="1">
    <source>
        <dbReference type="EMBL" id="TNN46614.1"/>
    </source>
</evidence>
<comment type="caution">
    <text evidence="1">The sequence shown here is derived from an EMBL/GenBank/DDBJ whole genome shotgun (WGS) entry which is preliminary data.</text>
</comment>
<organism evidence="1 2">
    <name type="scientific">Liparis tanakae</name>
    <name type="common">Tanaka's snailfish</name>
    <dbReference type="NCBI Taxonomy" id="230148"/>
    <lineage>
        <taxon>Eukaryota</taxon>
        <taxon>Metazoa</taxon>
        <taxon>Chordata</taxon>
        <taxon>Craniata</taxon>
        <taxon>Vertebrata</taxon>
        <taxon>Euteleostomi</taxon>
        <taxon>Actinopterygii</taxon>
        <taxon>Neopterygii</taxon>
        <taxon>Teleostei</taxon>
        <taxon>Neoteleostei</taxon>
        <taxon>Acanthomorphata</taxon>
        <taxon>Eupercaria</taxon>
        <taxon>Perciformes</taxon>
        <taxon>Cottioidei</taxon>
        <taxon>Cottales</taxon>
        <taxon>Liparidae</taxon>
        <taxon>Liparis</taxon>
    </lineage>
</organism>
<sequence>MSYAFRRASINALSVELTGSDPMARLARLARPGRLKVIKRPAATSASDYTAKCHRRIANGFSVTIGLTSDDLELCLRTGVTRGRRGESGQMFGVH</sequence>
<keyword evidence="2" id="KW-1185">Reference proteome</keyword>
<gene>
    <name evidence="1" type="ORF">EYF80_043201</name>
</gene>
<reference evidence="1 2" key="1">
    <citation type="submission" date="2019-03" db="EMBL/GenBank/DDBJ databases">
        <title>First draft genome of Liparis tanakae, snailfish: a comprehensive survey of snailfish specific genes.</title>
        <authorList>
            <person name="Kim W."/>
            <person name="Song I."/>
            <person name="Jeong J.-H."/>
            <person name="Kim D."/>
            <person name="Kim S."/>
            <person name="Ryu S."/>
            <person name="Song J.Y."/>
            <person name="Lee S.K."/>
        </authorList>
    </citation>
    <scope>NUCLEOTIDE SEQUENCE [LARGE SCALE GENOMIC DNA]</scope>
    <source>
        <tissue evidence="1">Muscle</tissue>
    </source>
</reference>
<proteinExistence type="predicted"/>
<dbReference type="Proteomes" id="UP000314294">
    <property type="component" value="Unassembled WGS sequence"/>
</dbReference>
<protein>
    <submittedName>
        <fullName evidence="1">Uncharacterized protein</fullName>
    </submittedName>
</protein>
<dbReference type="EMBL" id="SRLO01000781">
    <property type="protein sequence ID" value="TNN46614.1"/>
    <property type="molecule type" value="Genomic_DNA"/>
</dbReference>